<keyword evidence="4" id="KW-0288">FMN</keyword>
<dbReference type="InterPro" id="IPR007329">
    <property type="entry name" value="FMN-bd"/>
</dbReference>
<evidence type="ECO:0000256" key="2">
    <source>
        <dbReference type="ARBA" id="ARBA00022553"/>
    </source>
</evidence>
<evidence type="ECO:0000256" key="3">
    <source>
        <dbReference type="ARBA" id="ARBA00022630"/>
    </source>
</evidence>
<evidence type="ECO:0000256" key="4">
    <source>
        <dbReference type="ARBA" id="ARBA00022643"/>
    </source>
</evidence>
<gene>
    <name evidence="7" type="ORF">GWO12_04645</name>
</gene>
<keyword evidence="3" id="KW-0285">Flavoprotein</keyword>
<feature type="domain" description="FMN-binding" evidence="6">
    <location>
        <begin position="78"/>
        <end position="148"/>
    </location>
</feature>
<protein>
    <submittedName>
        <fullName evidence="7">FMN-binding protein</fullName>
    </submittedName>
</protein>
<accession>A0AAE5CBC2</accession>
<evidence type="ECO:0000256" key="5">
    <source>
        <dbReference type="ARBA" id="ARBA00022982"/>
    </source>
</evidence>
<dbReference type="AlphaFoldDB" id="A0AAE5CBC2"/>
<dbReference type="GO" id="GO:0009055">
    <property type="term" value="F:electron transfer activity"/>
    <property type="evidence" value="ECO:0007669"/>
    <property type="project" value="InterPro"/>
</dbReference>
<dbReference type="Pfam" id="PF04205">
    <property type="entry name" value="FMN_bind"/>
    <property type="match status" value="1"/>
</dbReference>
<dbReference type="EMBL" id="JAACAK010000036">
    <property type="protein sequence ID" value="NIR74388.1"/>
    <property type="molecule type" value="Genomic_DNA"/>
</dbReference>
<proteinExistence type="predicted"/>
<dbReference type="PANTHER" id="PTHR36118:SF1">
    <property type="entry name" value="ION-TRANSLOCATING OXIDOREDUCTASE COMPLEX SUBUNIT G"/>
    <property type="match status" value="1"/>
</dbReference>
<dbReference type="Proteomes" id="UP000702544">
    <property type="component" value="Unassembled WGS sequence"/>
</dbReference>
<dbReference type="InterPro" id="IPR010209">
    <property type="entry name" value="Ion_transpt_RnfG/RsxG"/>
</dbReference>
<dbReference type="PANTHER" id="PTHR36118">
    <property type="entry name" value="ION-TRANSLOCATING OXIDOREDUCTASE COMPLEX SUBUNIT G"/>
    <property type="match status" value="1"/>
</dbReference>
<evidence type="ECO:0000256" key="1">
    <source>
        <dbReference type="ARBA" id="ARBA00022448"/>
    </source>
</evidence>
<name>A0AAE5CBC2_9BACT</name>
<dbReference type="GO" id="GO:0022900">
    <property type="term" value="P:electron transport chain"/>
    <property type="evidence" value="ECO:0007669"/>
    <property type="project" value="InterPro"/>
</dbReference>
<keyword evidence="2" id="KW-0597">Phosphoprotein</keyword>
<evidence type="ECO:0000313" key="7">
    <source>
        <dbReference type="EMBL" id="NIR74388.1"/>
    </source>
</evidence>
<evidence type="ECO:0000259" key="6">
    <source>
        <dbReference type="Pfam" id="PF04205"/>
    </source>
</evidence>
<evidence type="ECO:0000313" key="8">
    <source>
        <dbReference type="Proteomes" id="UP000702544"/>
    </source>
</evidence>
<keyword evidence="5" id="KW-0249">Electron transport</keyword>
<comment type="caution">
    <text evidence="7">The sequence shown here is derived from an EMBL/GenBank/DDBJ whole genome shotgun (WGS) entry which is preliminary data.</text>
</comment>
<organism evidence="7 8">
    <name type="scientific">Candidatus Kutchimonas denitrificans</name>
    <dbReference type="NCBI Taxonomy" id="3056748"/>
    <lineage>
        <taxon>Bacteria</taxon>
        <taxon>Pseudomonadati</taxon>
        <taxon>Gemmatimonadota</taxon>
        <taxon>Gemmatimonadia</taxon>
        <taxon>Candidatus Palauibacterales</taxon>
        <taxon>Candidatus Palauibacteraceae</taxon>
        <taxon>Candidatus Kutchimonas</taxon>
    </lineage>
</organism>
<reference evidence="7 8" key="1">
    <citation type="submission" date="2020-01" db="EMBL/GenBank/DDBJ databases">
        <title>Genomes assembled from Gulf of Kutch pelagic sediment metagenomes.</title>
        <authorList>
            <person name="Chandrashekar M."/>
            <person name="Mahajan M.S."/>
            <person name="Dave K.J."/>
            <person name="Vatsa P."/>
            <person name="Nathani N.M."/>
        </authorList>
    </citation>
    <scope>NUCLEOTIDE SEQUENCE [LARGE SCALE GENOMIC DNA]</scope>
    <source>
        <strain evidence="7">KS3-K002</strain>
    </source>
</reference>
<sequence length="174" mass="19369">MHLTQEDALRVAFPEPAEIERRTAFLSDADLGRARELAGEEVQIEGRVVTYYVGTLEGRPLGVAYFDAHRVRTLPEVLMIVVTPEARIERIEILAFKEPPEYLVPTSWLQQIVGRRLSDELSVKGSIVNMTGATLTSRAITGASRRVLALHQVIDPLDAAGPEGQEIRLEREGR</sequence>
<dbReference type="GO" id="GO:0005886">
    <property type="term" value="C:plasma membrane"/>
    <property type="evidence" value="ECO:0007669"/>
    <property type="project" value="InterPro"/>
</dbReference>
<keyword evidence="1" id="KW-0813">Transport</keyword>
<dbReference type="GO" id="GO:0010181">
    <property type="term" value="F:FMN binding"/>
    <property type="evidence" value="ECO:0007669"/>
    <property type="project" value="InterPro"/>
</dbReference>